<dbReference type="GO" id="GO:0005829">
    <property type="term" value="C:cytosol"/>
    <property type="evidence" value="ECO:0007669"/>
    <property type="project" value="TreeGrafter"/>
</dbReference>
<dbReference type="GO" id="GO:0004053">
    <property type="term" value="F:arginase activity"/>
    <property type="evidence" value="ECO:0007669"/>
    <property type="project" value="UniProtKB-EC"/>
</dbReference>
<evidence type="ECO:0000256" key="8">
    <source>
        <dbReference type="ARBA" id="ARBA00023211"/>
    </source>
</evidence>
<comment type="similarity">
    <text evidence="9">Belongs to the arginase family.</text>
</comment>
<evidence type="ECO:0000256" key="9">
    <source>
        <dbReference type="PROSITE-ProRule" id="PRU00742"/>
    </source>
</evidence>
<comment type="cofactor">
    <cofactor evidence="1">
        <name>Mn(2+)</name>
        <dbReference type="ChEBI" id="CHEBI:29035"/>
    </cofactor>
</comment>
<dbReference type="CDD" id="cd09989">
    <property type="entry name" value="Arginase"/>
    <property type="match status" value="1"/>
</dbReference>
<dbReference type="Proteomes" id="UP000199060">
    <property type="component" value="Unassembled WGS sequence"/>
</dbReference>
<evidence type="ECO:0000313" key="10">
    <source>
        <dbReference type="EMBL" id="SDD49760.1"/>
    </source>
</evidence>
<dbReference type="PANTHER" id="PTHR43782">
    <property type="entry name" value="ARGINASE"/>
    <property type="match status" value="1"/>
</dbReference>
<evidence type="ECO:0000256" key="1">
    <source>
        <dbReference type="ARBA" id="ARBA00001936"/>
    </source>
</evidence>
<dbReference type="PRINTS" id="PR00116">
    <property type="entry name" value="ARGINASE"/>
</dbReference>
<dbReference type="EC" id="3.5.3.1" evidence="3"/>
<accession>A0A1G6V7V2</accession>
<keyword evidence="8" id="KW-0464">Manganese</keyword>
<protein>
    <recommendedName>
        <fullName evidence="4">Arginase</fullName>
        <ecNumber evidence="3">3.5.3.1</ecNumber>
    </recommendedName>
</protein>
<dbReference type="Pfam" id="PF00491">
    <property type="entry name" value="Arginase"/>
    <property type="match status" value="1"/>
</dbReference>
<organism evidence="10 11">
    <name type="scientific">Algoriphagus faecimaris</name>
    <dbReference type="NCBI Taxonomy" id="686796"/>
    <lineage>
        <taxon>Bacteria</taxon>
        <taxon>Pseudomonadati</taxon>
        <taxon>Bacteroidota</taxon>
        <taxon>Cytophagia</taxon>
        <taxon>Cytophagales</taxon>
        <taxon>Cyclobacteriaceae</taxon>
        <taxon>Algoriphagus</taxon>
    </lineage>
</organism>
<evidence type="ECO:0000313" key="11">
    <source>
        <dbReference type="Proteomes" id="UP000199060"/>
    </source>
</evidence>
<reference evidence="11" key="1">
    <citation type="submission" date="2016-10" db="EMBL/GenBank/DDBJ databases">
        <authorList>
            <person name="Varghese N."/>
            <person name="Submissions S."/>
        </authorList>
    </citation>
    <scope>NUCLEOTIDE SEQUENCE [LARGE SCALE GENOMIC DNA]</scope>
    <source>
        <strain evidence="11">DSM 23095</strain>
    </source>
</reference>
<dbReference type="SUPFAM" id="SSF52768">
    <property type="entry name" value="Arginase/deacetylase"/>
    <property type="match status" value="1"/>
</dbReference>
<dbReference type="AlphaFoldDB" id="A0A1G6V7V2"/>
<dbReference type="InterPro" id="IPR006035">
    <property type="entry name" value="Ureohydrolase"/>
</dbReference>
<comment type="pathway">
    <text evidence="2">Nitrogen metabolism; urea cycle; L-ornithine and urea from L-arginine: step 1/1.</text>
</comment>
<dbReference type="Gene3D" id="3.40.800.10">
    <property type="entry name" value="Ureohydrolase domain"/>
    <property type="match status" value="1"/>
</dbReference>
<evidence type="ECO:0000256" key="4">
    <source>
        <dbReference type="ARBA" id="ARBA00018123"/>
    </source>
</evidence>
<evidence type="ECO:0000256" key="3">
    <source>
        <dbReference type="ARBA" id="ARBA00012168"/>
    </source>
</evidence>
<evidence type="ECO:0000256" key="2">
    <source>
        <dbReference type="ARBA" id="ARBA00005098"/>
    </source>
</evidence>
<proteinExistence type="inferred from homology"/>
<evidence type="ECO:0000256" key="5">
    <source>
        <dbReference type="ARBA" id="ARBA00022503"/>
    </source>
</evidence>
<keyword evidence="11" id="KW-1185">Reference proteome</keyword>
<keyword evidence="6" id="KW-0479">Metal-binding</keyword>
<dbReference type="EMBL" id="FNAC01000033">
    <property type="protein sequence ID" value="SDD49760.1"/>
    <property type="molecule type" value="Genomic_DNA"/>
</dbReference>
<name>A0A1G6V7V2_9BACT</name>
<keyword evidence="5" id="KW-0056">Arginine metabolism</keyword>
<dbReference type="InterPro" id="IPR014033">
    <property type="entry name" value="Arginase"/>
</dbReference>
<dbReference type="GO" id="GO:0006525">
    <property type="term" value="P:arginine metabolic process"/>
    <property type="evidence" value="ECO:0007669"/>
    <property type="project" value="UniProtKB-KW"/>
</dbReference>
<dbReference type="STRING" id="686796.SAMN04488104_103326"/>
<dbReference type="GO" id="GO:0030145">
    <property type="term" value="F:manganese ion binding"/>
    <property type="evidence" value="ECO:0007669"/>
    <property type="project" value="TreeGrafter"/>
</dbReference>
<gene>
    <name evidence="10" type="ORF">SAMN04488104_103326</name>
</gene>
<dbReference type="PROSITE" id="PS51409">
    <property type="entry name" value="ARGINASE_2"/>
    <property type="match status" value="1"/>
</dbReference>
<keyword evidence="7" id="KW-0378">Hydrolase</keyword>
<dbReference type="PANTHER" id="PTHR43782:SF3">
    <property type="entry name" value="ARGINASE"/>
    <property type="match status" value="1"/>
</dbReference>
<dbReference type="InterPro" id="IPR023696">
    <property type="entry name" value="Ureohydrolase_dom_sf"/>
</dbReference>
<evidence type="ECO:0000256" key="7">
    <source>
        <dbReference type="ARBA" id="ARBA00022801"/>
    </source>
</evidence>
<sequence length="339" mass="37971">MDKWGFLATFAHSKNYTQITFMLMRDIKLVEVRSELAAGTRGASLGIDALKIASLDKKSDFFTQFDPINVQDANNYLWKGNKYPNAKYIDGVYQVLKNVYSTIESLRLDRKFPIVLAGDHSTAAGTIMGIKAADPDKRLGIIWIDAHADLHTPFTTPSGNMHGMPLAMVSHLDNLESKVNEPSEETLTYWERIKRIGGDQPKINPKDIVFISVRDTEAPEDFLMEKYGIRNFKTQEVREQGISKIAAQTLEILKDCDQIYISFDVDSLDTSISVGTGTPVPDGLTVEEAITLNAELIKDKRVCCWEIVEVNPTLDTENTMAEAAFEVLEITTKSLVDHF</sequence>
<evidence type="ECO:0000256" key="6">
    <source>
        <dbReference type="ARBA" id="ARBA00022723"/>
    </source>
</evidence>